<dbReference type="RefSeq" id="WP_136393683.1">
    <property type="nucleotide sequence ID" value="NZ_SSND01000001.1"/>
</dbReference>
<feature type="transmembrane region" description="Helical" evidence="1">
    <location>
        <begin position="289"/>
        <end position="309"/>
    </location>
</feature>
<feature type="transmembrane region" description="Helical" evidence="1">
    <location>
        <begin position="330"/>
        <end position="347"/>
    </location>
</feature>
<dbReference type="OrthoDB" id="9156251at2"/>
<dbReference type="EMBL" id="SSND01000001">
    <property type="protein sequence ID" value="THD85309.1"/>
    <property type="molecule type" value="Genomic_DNA"/>
</dbReference>
<sequence length="401" mass="42988">MPNPTRPANTWNPTYFLAALGAGGLVVTFFLWLYMWIPHPGQQVPVFEDIAAAFAAGGLVTKAMIALAALSIAGLAVLHYQKLIWNIAQYQAFKRTEAYQKLLAGNQQSALLGLPLALAMAINVGFILGMVFVPGLWSVVEYLFPAAILAFVAVGVLAFRMIGAMIGRYSTKGGFNWEANGSFAQVQPAFALAMVGVGLSAPAALSTVPLTSGIALMLSTVFLVTAVIYALIGVTMGIAAMLQHGAAVEGIPTLMNIVPLTTVLGILILRQNHGLHEHFGVHSAPGDDLRLLTVFLVIQMMFGLFGLTVMKKHRYMERFYHGNEYSSGSYGLICPGVAVSVMMMFWVNKGLVGAGLIAKFGLAYWALSGIAVAFQVWMILLLIGLNRRHFTTPRAAAVPAE</sequence>
<keyword evidence="1" id="KW-0812">Transmembrane</keyword>
<feature type="transmembrane region" description="Helical" evidence="1">
    <location>
        <begin position="362"/>
        <end position="385"/>
    </location>
</feature>
<comment type="caution">
    <text evidence="2">The sequence shown here is derived from an EMBL/GenBank/DDBJ whole genome shotgun (WGS) entry which is preliminary data.</text>
</comment>
<feature type="transmembrane region" description="Helical" evidence="1">
    <location>
        <begin position="50"/>
        <end position="78"/>
    </location>
</feature>
<evidence type="ECO:0000313" key="2">
    <source>
        <dbReference type="EMBL" id="THD85309.1"/>
    </source>
</evidence>
<evidence type="ECO:0000256" key="1">
    <source>
        <dbReference type="SAM" id="Phobius"/>
    </source>
</evidence>
<accession>A0A4S3MRZ5</accession>
<reference evidence="2 3" key="1">
    <citation type="submission" date="2019-04" db="EMBL/GenBank/DDBJ databases">
        <title>Draft genome sequence of Gemmobacter aestuarii sp. nov.</title>
        <authorList>
            <person name="Hameed A."/>
            <person name="Lin S.-Y."/>
            <person name="Shahina M."/>
            <person name="Lai W.-A."/>
            <person name="Young C.-C."/>
        </authorList>
    </citation>
    <scope>NUCLEOTIDE SEQUENCE [LARGE SCALE GENOMIC DNA]</scope>
    <source>
        <strain evidence="2 3">CC-PW-75</strain>
    </source>
</reference>
<keyword evidence="3" id="KW-1185">Reference proteome</keyword>
<feature type="transmembrane region" description="Helical" evidence="1">
    <location>
        <begin position="110"/>
        <end position="137"/>
    </location>
</feature>
<dbReference type="AlphaFoldDB" id="A0A4S3MRZ5"/>
<evidence type="ECO:0000313" key="3">
    <source>
        <dbReference type="Proteomes" id="UP000309450"/>
    </source>
</evidence>
<proteinExistence type="predicted"/>
<feature type="transmembrane region" description="Helical" evidence="1">
    <location>
        <begin position="143"/>
        <end position="167"/>
    </location>
</feature>
<organism evidence="2 3">
    <name type="scientific">Aliigemmobacter aestuarii</name>
    <dbReference type="NCBI Taxonomy" id="1445661"/>
    <lineage>
        <taxon>Bacteria</taxon>
        <taxon>Pseudomonadati</taxon>
        <taxon>Pseudomonadota</taxon>
        <taxon>Alphaproteobacteria</taxon>
        <taxon>Rhodobacterales</taxon>
        <taxon>Paracoccaceae</taxon>
        <taxon>Aliigemmobacter</taxon>
    </lineage>
</organism>
<feature type="transmembrane region" description="Helical" evidence="1">
    <location>
        <begin position="15"/>
        <end position="38"/>
    </location>
</feature>
<dbReference type="InterPro" id="IPR059133">
    <property type="entry name" value="TsoY-like"/>
</dbReference>
<protein>
    <submittedName>
        <fullName evidence="2">Uncharacterized protein</fullName>
    </submittedName>
</protein>
<gene>
    <name evidence="2" type="ORF">E7811_06305</name>
</gene>
<feature type="transmembrane region" description="Helical" evidence="1">
    <location>
        <begin position="251"/>
        <end position="269"/>
    </location>
</feature>
<keyword evidence="1" id="KW-0472">Membrane</keyword>
<feature type="transmembrane region" description="Helical" evidence="1">
    <location>
        <begin position="214"/>
        <end position="239"/>
    </location>
</feature>
<keyword evidence="1" id="KW-1133">Transmembrane helix</keyword>
<name>A0A4S3MRZ5_9RHOB</name>
<dbReference type="NCBIfam" id="NF047644">
    <property type="entry name" value="TsoY_fam"/>
    <property type="match status" value="1"/>
</dbReference>
<dbReference type="Proteomes" id="UP000309450">
    <property type="component" value="Unassembled WGS sequence"/>
</dbReference>
<feature type="transmembrane region" description="Helical" evidence="1">
    <location>
        <begin position="188"/>
        <end position="208"/>
    </location>
</feature>